<reference evidence="2" key="1">
    <citation type="submission" date="2021-03" db="EMBL/GenBank/DDBJ databases">
        <title>Whole genome shotgun sequence of Actinoplanes consettensis NBRC 14913.</title>
        <authorList>
            <person name="Komaki H."/>
            <person name="Tamura T."/>
        </authorList>
    </citation>
    <scope>NUCLEOTIDE SEQUENCE</scope>
    <source>
        <strain evidence="2">NBRC 14913</strain>
    </source>
</reference>
<name>A0A919SWL4_9ACTN</name>
<dbReference type="EMBL" id="BOQP01000035">
    <property type="protein sequence ID" value="GIM78722.1"/>
    <property type="molecule type" value="Genomic_DNA"/>
</dbReference>
<proteinExistence type="predicted"/>
<evidence type="ECO:0000313" key="2">
    <source>
        <dbReference type="EMBL" id="GIM78722.1"/>
    </source>
</evidence>
<comment type="caution">
    <text evidence="2">The sequence shown here is derived from an EMBL/GenBank/DDBJ whole genome shotgun (WGS) entry which is preliminary data.</text>
</comment>
<dbReference type="Proteomes" id="UP000680865">
    <property type="component" value="Unassembled WGS sequence"/>
</dbReference>
<evidence type="ECO:0000313" key="3">
    <source>
        <dbReference type="Proteomes" id="UP000680865"/>
    </source>
</evidence>
<sequence>MTSVFKVGGVLVSLVLVVLTAALELYLTPLRAGGVPIGVAVLVAAVANWLISWFATETVGRRWAVGPAWALWTVLMFIAAGTRTAEGDYLISGNDWVALVMILVGSLTFAVYVYRAILKPAPVTNQ</sequence>
<gene>
    <name evidence="2" type="ORF">Aco04nite_61890</name>
</gene>
<feature type="transmembrane region" description="Helical" evidence="1">
    <location>
        <begin position="63"/>
        <end position="84"/>
    </location>
</feature>
<keyword evidence="1" id="KW-0472">Membrane</keyword>
<keyword evidence="1" id="KW-0812">Transmembrane</keyword>
<feature type="transmembrane region" description="Helical" evidence="1">
    <location>
        <begin position="32"/>
        <end position="51"/>
    </location>
</feature>
<organism evidence="2 3">
    <name type="scientific">Winogradskya consettensis</name>
    <dbReference type="NCBI Taxonomy" id="113560"/>
    <lineage>
        <taxon>Bacteria</taxon>
        <taxon>Bacillati</taxon>
        <taxon>Actinomycetota</taxon>
        <taxon>Actinomycetes</taxon>
        <taxon>Micromonosporales</taxon>
        <taxon>Micromonosporaceae</taxon>
        <taxon>Winogradskya</taxon>
    </lineage>
</organism>
<accession>A0A919SWL4</accession>
<feature type="transmembrane region" description="Helical" evidence="1">
    <location>
        <begin position="96"/>
        <end position="114"/>
    </location>
</feature>
<evidence type="ECO:0000256" key="1">
    <source>
        <dbReference type="SAM" id="Phobius"/>
    </source>
</evidence>
<dbReference type="RefSeq" id="WP_244876414.1">
    <property type="nucleotide sequence ID" value="NZ_BAAATW010000001.1"/>
</dbReference>
<keyword evidence="3" id="KW-1185">Reference proteome</keyword>
<keyword evidence="1" id="KW-1133">Transmembrane helix</keyword>
<dbReference type="AlphaFoldDB" id="A0A919SWL4"/>
<protein>
    <submittedName>
        <fullName evidence="2">Uncharacterized protein</fullName>
    </submittedName>
</protein>